<sequence>MRALFLLLAVGQLQQRCGATLVSPSAVSPGGLVPVIAQPSPNTTQVLSGRTTPAKNFDTASLQLTDR</sequence>
<name>A0A0R2P2D9_9LACO</name>
<proteinExistence type="predicted"/>
<dbReference type="EMBL" id="AYGX02000024">
    <property type="protein sequence ID" value="KRO28954.1"/>
    <property type="molecule type" value="Genomic_DNA"/>
</dbReference>
<dbReference type="Proteomes" id="UP000050920">
    <property type="component" value="Unassembled WGS sequence"/>
</dbReference>
<protein>
    <submittedName>
        <fullName evidence="1">Uncharacterized protein</fullName>
    </submittedName>
</protein>
<gene>
    <name evidence="1" type="ORF">DY78_GL001806</name>
</gene>
<reference evidence="1 2" key="1">
    <citation type="journal article" date="2015" name="Genome Announc.">
        <title>Expanding the biotechnology potential of lactobacilli through comparative genomics of 213 strains and associated genera.</title>
        <authorList>
            <person name="Sun Z."/>
            <person name="Harris H.M."/>
            <person name="McCann A."/>
            <person name="Guo C."/>
            <person name="Argimon S."/>
            <person name="Zhang W."/>
            <person name="Yang X."/>
            <person name="Jeffery I.B."/>
            <person name="Cooney J.C."/>
            <person name="Kagawa T.F."/>
            <person name="Liu W."/>
            <person name="Song Y."/>
            <person name="Salvetti E."/>
            <person name="Wrobel A."/>
            <person name="Rasinkangas P."/>
            <person name="Parkhill J."/>
            <person name="Rea M.C."/>
            <person name="O'Sullivan O."/>
            <person name="Ritari J."/>
            <person name="Douillard F.P."/>
            <person name="Paul Ross R."/>
            <person name="Yang R."/>
            <person name="Briner A.E."/>
            <person name="Felis G.E."/>
            <person name="de Vos W.M."/>
            <person name="Barrangou R."/>
            <person name="Klaenhammer T.R."/>
            <person name="Caufield P.W."/>
            <person name="Cui Y."/>
            <person name="Zhang H."/>
            <person name="O'Toole P.W."/>
        </authorList>
    </citation>
    <scope>NUCLEOTIDE SEQUENCE [LARGE SCALE GENOMIC DNA]</scope>
    <source>
        <strain evidence="1 2">DSM 21115</strain>
    </source>
</reference>
<comment type="caution">
    <text evidence="1">The sequence shown here is derived from an EMBL/GenBank/DDBJ whole genome shotgun (WGS) entry which is preliminary data.</text>
</comment>
<dbReference type="AlphaFoldDB" id="A0A0R2P2D9"/>
<organism evidence="1 2">
    <name type="scientific">Lactiplantibacillus fabifermentans DSM 21115</name>
    <dbReference type="NCBI Taxonomy" id="1413187"/>
    <lineage>
        <taxon>Bacteria</taxon>
        <taxon>Bacillati</taxon>
        <taxon>Bacillota</taxon>
        <taxon>Bacilli</taxon>
        <taxon>Lactobacillales</taxon>
        <taxon>Lactobacillaceae</taxon>
        <taxon>Lactiplantibacillus</taxon>
    </lineage>
</organism>
<evidence type="ECO:0000313" key="1">
    <source>
        <dbReference type="EMBL" id="KRO28954.1"/>
    </source>
</evidence>
<keyword evidence="2" id="KW-1185">Reference proteome</keyword>
<evidence type="ECO:0000313" key="2">
    <source>
        <dbReference type="Proteomes" id="UP000050920"/>
    </source>
</evidence>
<accession>A0A0R2P2D9</accession>